<dbReference type="SMART" id="SM00354">
    <property type="entry name" value="HTH_LACI"/>
    <property type="match status" value="1"/>
</dbReference>
<dbReference type="InterPro" id="IPR000843">
    <property type="entry name" value="HTH_LacI"/>
</dbReference>
<dbReference type="GO" id="GO:0003700">
    <property type="term" value="F:DNA-binding transcription factor activity"/>
    <property type="evidence" value="ECO:0007669"/>
    <property type="project" value="TreeGrafter"/>
</dbReference>
<evidence type="ECO:0000256" key="3">
    <source>
        <dbReference type="ARBA" id="ARBA00023163"/>
    </source>
</evidence>
<dbReference type="RefSeq" id="WP_412861049.1">
    <property type="nucleotide sequence ID" value="NZ_CACRST010000013.1"/>
</dbReference>
<protein>
    <submittedName>
        <fullName evidence="5">Catabolite control protein A</fullName>
    </submittedName>
</protein>
<dbReference type="Pfam" id="PF00356">
    <property type="entry name" value="LacI"/>
    <property type="match status" value="1"/>
</dbReference>
<dbReference type="PANTHER" id="PTHR30146:SF109">
    <property type="entry name" value="HTH-TYPE TRANSCRIPTIONAL REGULATOR GALS"/>
    <property type="match status" value="1"/>
</dbReference>
<dbReference type="PANTHER" id="PTHR30146">
    <property type="entry name" value="LACI-RELATED TRANSCRIPTIONAL REPRESSOR"/>
    <property type="match status" value="1"/>
</dbReference>
<dbReference type="PROSITE" id="PS00356">
    <property type="entry name" value="HTH_LACI_1"/>
    <property type="match status" value="1"/>
</dbReference>
<evidence type="ECO:0000259" key="4">
    <source>
        <dbReference type="PROSITE" id="PS50932"/>
    </source>
</evidence>
<evidence type="ECO:0000256" key="2">
    <source>
        <dbReference type="ARBA" id="ARBA00023125"/>
    </source>
</evidence>
<evidence type="ECO:0000256" key="1">
    <source>
        <dbReference type="ARBA" id="ARBA00023015"/>
    </source>
</evidence>
<dbReference type="SUPFAM" id="SSF53822">
    <property type="entry name" value="Periplasmic binding protein-like I"/>
    <property type="match status" value="1"/>
</dbReference>
<dbReference type="Pfam" id="PF13377">
    <property type="entry name" value="Peripla_BP_3"/>
    <property type="match status" value="1"/>
</dbReference>
<proteinExistence type="predicted"/>
<keyword evidence="1" id="KW-0805">Transcription regulation</keyword>
<dbReference type="InterPro" id="IPR028082">
    <property type="entry name" value="Peripla_BP_I"/>
</dbReference>
<dbReference type="Gene3D" id="3.40.50.2300">
    <property type="match status" value="2"/>
</dbReference>
<dbReference type="PROSITE" id="PS50932">
    <property type="entry name" value="HTH_LACI_2"/>
    <property type="match status" value="1"/>
</dbReference>
<dbReference type="PRINTS" id="PR00036">
    <property type="entry name" value="HTHLACI"/>
</dbReference>
<name>A0A6N2TBN3_9FIRM</name>
<reference evidence="5" key="1">
    <citation type="submission" date="2019-11" db="EMBL/GenBank/DDBJ databases">
        <authorList>
            <person name="Feng L."/>
        </authorList>
    </citation>
    <scope>NUCLEOTIDE SEQUENCE</scope>
    <source>
        <strain evidence="5">BgluceraseaLFYP119</strain>
    </source>
</reference>
<dbReference type="InterPro" id="IPR010982">
    <property type="entry name" value="Lambda_DNA-bd_dom_sf"/>
</dbReference>
<dbReference type="AlphaFoldDB" id="A0A6N2TBN3"/>
<keyword evidence="2" id="KW-0238">DNA-binding</keyword>
<dbReference type="CDD" id="cd01392">
    <property type="entry name" value="HTH_LacI"/>
    <property type="match status" value="1"/>
</dbReference>
<dbReference type="EMBL" id="CACRST010000013">
    <property type="protein sequence ID" value="VYT03108.1"/>
    <property type="molecule type" value="Genomic_DNA"/>
</dbReference>
<sequence>MAITIEDIAREAGVSIATVSRVINKTKPVSAALRERVYEVIERNNFKPNSLAQGLITKKTNTIGIIVPDISNAVFGKLTKGINHIFAKQGYTVILCESQGQLENELKLLDVLEEKQIEGLLFAGVDVNHTLVKTMMEKSYPVVLMTQEASEDEGVLNTVIHNNVEAVYDAVKFLMDNGHTRIAYLGGPQNDYSSGKKRLKGYRRALEEVGIPVRESYIGQGEFSFAFGYEGMKRIYEENSRLPTAVVTGSDVIAVGAIQYLDNMKVRVPEDISVIGFDDSEFATYIRPELSTVRISYYDEGEKAAMMLSRLMNEEKNVPVIEYVPHKIIRRSTTRILV</sequence>
<dbReference type="InterPro" id="IPR046335">
    <property type="entry name" value="LacI/GalR-like_sensor"/>
</dbReference>
<dbReference type="GO" id="GO:0000976">
    <property type="term" value="F:transcription cis-regulatory region binding"/>
    <property type="evidence" value="ECO:0007669"/>
    <property type="project" value="TreeGrafter"/>
</dbReference>
<gene>
    <name evidence="5" type="primary">ccpA_2</name>
    <name evidence="5" type="ORF">BGLFYP119_01540</name>
</gene>
<keyword evidence="3" id="KW-0804">Transcription</keyword>
<accession>A0A6N2TBN3</accession>
<dbReference type="Gene3D" id="1.10.260.40">
    <property type="entry name" value="lambda repressor-like DNA-binding domains"/>
    <property type="match status" value="1"/>
</dbReference>
<organism evidence="5">
    <name type="scientific">Blautia glucerasea</name>
    <dbReference type="NCBI Taxonomy" id="536633"/>
    <lineage>
        <taxon>Bacteria</taxon>
        <taxon>Bacillati</taxon>
        <taxon>Bacillota</taxon>
        <taxon>Clostridia</taxon>
        <taxon>Lachnospirales</taxon>
        <taxon>Lachnospiraceae</taxon>
        <taxon>Blautia</taxon>
    </lineage>
</organism>
<dbReference type="SUPFAM" id="SSF47413">
    <property type="entry name" value="lambda repressor-like DNA-binding domains"/>
    <property type="match status" value="1"/>
</dbReference>
<feature type="domain" description="HTH lacI-type" evidence="4">
    <location>
        <begin position="3"/>
        <end position="57"/>
    </location>
</feature>
<evidence type="ECO:0000313" key="5">
    <source>
        <dbReference type="EMBL" id="VYT03108.1"/>
    </source>
</evidence>
<dbReference type="CDD" id="cd06267">
    <property type="entry name" value="PBP1_LacI_sugar_binding-like"/>
    <property type="match status" value="1"/>
</dbReference>